<dbReference type="PIRSF" id="PIRSF004911">
    <property type="entry name" value="DUF160"/>
    <property type="match status" value="1"/>
</dbReference>
<dbReference type="Proteomes" id="UP000199648">
    <property type="component" value="Unassembled WGS sequence"/>
</dbReference>
<evidence type="ECO:0000256" key="3">
    <source>
        <dbReference type="ARBA" id="ARBA00001966"/>
    </source>
</evidence>
<dbReference type="SFLD" id="SFLDF00314">
    <property type="entry name" value="L-lysine_2_3-aminomutase_(yjeK"/>
    <property type="match status" value="1"/>
</dbReference>
<feature type="domain" description="Radical SAM core" evidence="16">
    <location>
        <begin position="99"/>
        <end position="323"/>
    </location>
</feature>
<dbReference type="OrthoDB" id="9770937at2"/>
<evidence type="ECO:0000256" key="2">
    <source>
        <dbReference type="ARBA" id="ARBA00001933"/>
    </source>
</evidence>
<dbReference type="InterPro" id="IPR013785">
    <property type="entry name" value="Aldolase_TIM"/>
</dbReference>
<accession>A0A1G5PKJ6</accession>
<dbReference type="InterPro" id="IPR058240">
    <property type="entry name" value="rSAM_sf"/>
</dbReference>
<keyword evidence="12" id="KW-0413">Isomerase</keyword>
<dbReference type="InterPro" id="IPR003739">
    <property type="entry name" value="Lys_aminomutase/Glu_NH3_mut"/>
</dbReference>
<evidence type="ECO:0000256" key="9">
    <source>
        <dbReference type="ARBA" id="ARBA00022898"/>
    </source>
</evidence>
<evidence type="ECO:0000256" key="7">
    <source>
        <dbReference type="ARBA" id="ARBA00022691"/>
    </source>
</evidence>
<evidence type="ECO:0000313" key="17">
    <source>
        <dbReference type="EMBL" id="SCZ50033.1"/>
    </source>
</evidence>
<keyword evidence="18" id="KW-1185">Reference proteome</keyword>
<evidence type="ECO:0000313" key="18">
    <source>
        <dbReference type="Proteomes" id="UP000199648"/>
    </source>
</evidence>
<comment type="cofactor">
    <cofactor evidence="3">
        <name>[4Fe-4S] cluster</name>
        <dbReference type="ChEBI" id="CHEBI:49883"/>
    </cofactor>
</comment>
<keyword evidence="9 15" id="KW-0663">Pyridoxal phosphate</keyword>
<sequence length="329" mass="36179">MITRSEDWKNALADTVRDPAELIELLNLPQELVEPARQAAAAFPLRVPRGFINRMKPGDSSDAVLRQILPLGAENTPLAGYSTDPVGDRSAAALPGLLHKYHGRVLLAITGACAVNCRYCFRRHFPYSAENPAQGDWQQALGYLRQHGEVNEVILSGGDPLVYDDERLAELTQRLAAIPHLQTLRIHSRLPIVLPERINDPLLTWLTGSRLQPVMVVHVNHPAELNHEATAALERLRSAGIPLLNQTVLLKGVNDHPDTLAKLSDKLFAAGVIPYYLHLLDRVQGAAHFEVPETHAIELVATLRARLAGYLVPRLVREIAGAPGKIPIT</sequence>
<feature type="binding site" evidence="14">
    <location>
        <position position="113"/>
    </location>
    <ligand>
        <name>[4Fe-4S] cluster</name>
        <dbReference type="ChEBI" id="CHEBI:49883"/>
        <note>4Fe-4S-S-AdoMet</note>
    </ligand>
</feature>
<evidence type="ECO:0000256" key="14">
    <source>
        <dbReference type="PIRSR" id="PIRSR004911-1"/>
    </source>
</evidence>
<dbReference type="STRING" id="415747.SAMN03097708_00321"/>
<reference evidence="17 18" key="1">
    <citation type="submission" date="2016-10" db="EMBL/GenBank/DDBJ databases">
        <authorList>
            <person name="de Groot N.N."/>
        </authorList>
    </citation>
    <scope>NUCLEOTIDE SEQUENCE [LARGE SCALE GENOMIC DNA]</scope>
    <source>
        <strain evidence="17 18">HLD2</strain>
    </source>
</reference>
<keyword evidence="11 14" id="KW-0411">Iron-sulfur</keyword>
<dbReference type="RefSeq" id="WP_092991905.1">
    <property type="nucleotide sequence ID" value="NZ_FMWD01000001.1"/>
</dbReference>
<evidence type="ECO:0000256" key="1">
    <source>
        <dbReference type="ARBA" id="ARBA00001352"/>
    </source>
</evidence>
<feature type="binding site" evidence="14">
    <location>
        <position position="120"/>
    </location>
    <ligand>
        <name>[4Fe-4S] cluster</name>
        <dbReference type="ChEBI" id="CHEBI:49883"/>
        <note>4Fe-4S-S-AdoMet</note>
    </ligand>
</feature>
<keyword evidence="8 14" id="KW-0479">Metal-binding</keyword>
<evidence type="ECO:0000256" key="13">
    <source>
        <dbReference type="ARBA" id="ARBA00030756"/>
    </source>
</evidence>
<dbReference type="PROSITE" id="PS51918">
    <property type="entry name" value="RADICAL_SAM"/>
    <property type="match status" value="1"/>
</dbReference>
<evidence type="ECO:0000256" key="5">
    <source>
        <dbReference type="ARBA" id="ARBA00022363"/>
    </source>
</evidence>
<feature type="modified residue" description="N6-(pyridoxal phosphate)lysine" evidence="15">
    <location>
        <position position="325"/>
    </location>
</feature>
<dbReference type="EMBL" id="FMWD01000001">
    <property type="protein sequence ID" value="SCZ50033.1"/>
    <property type="molecule type" value="Genomic_DNA"/>
</dbReference>
<evidence type="ECO:0000256" key="12">
    <source>
        <dbReference type="ARBA" id="ARBA00023235"/>
    </source>
</evidence>
<evidence type="ECO:0000256" key="4">
    <source>
        <dbReference type="ARBA" id="ARBA00008703"/>
    </source>
</evidence>
<proteinExistence type="inferred from homology"/>
<evidence type="ECO:0000256" key="8">
    <source>
        <dbReference type="ARBA" id="ARBA00022723"/>
    </source>
</evidence>
<dbReference type="NCBIfam" id="TIGR03821">
    <property type="entry name" value="EFP_modif_epmB"/>
    <property type="match status" value="1"/>
</dbReference>
<comment type="catalytic activity">
    <reaction evidence="1">
        <text>L-lysine = D-beta-lysine</text>
        <dbReference type="Rhea" id="RHEA:44148"/>
        <dbReference type="ChEBI" id="CHEBI:32551"/>
        <dbReference type="ChEBI" id="CHEBI:84138"/>
    </reaction>
</comment>
<feature type="binding site" evidence="14">
    <location>
        <position position="117"/>
    </location>
    <ligand>
        <name>[4Fe-4S] cluster</name>
        <dbReference type="ChEBI" id="CHEBI:49883"/>
        <note>4Fe-4S-S-AdoMet</note>
    </ligand>
</feature>
<dbReference type="GO" id="GO:0051539">
    <property type="term" value="F:4 iron, 4 sulfur cluster binding"/>
    <property type="evidence" value="ECO:0007669"/>
    <property type="project" value="UniProtKB-KW"/>
</dbReference>
<dbReference type="GO" id="GO:0046872">
    <property type="term" value="F:metal ion binding"/>
    <property type="evidence" value="ECO:0007669"/>
    <property type="project" value="UniProtKB-KW"/>
</dbReference>
<evidence type="ECO:0000256" key="10">
    <source>
        <dbReference type="ARBA" id="ARBA00023004"/>
    </source>
</evidence>
<evidence type="ECO:0000256" key="6">
    <source>
        <dbReference type="ARBA" id="ARBA00022485"/>
    </source>
</evidence>
<gene>
    <name evidence="17" type="ORF">SAMN03097708_00321</name>
</gene>
<keyword evidence="6 14" id="KW-0004">4Fe-4S</keyword>
<dbReference type="SFLD" id="SFLDS00029">
    <property type="entry name" value="Radical_SAM"/>
    <property type="match status" value="1"/>
</dbReference>
<keyword evidence="7" id="KW-0949">S-adenosyl-L-methionine</keyword>
<dbReference type="SUPFAM" id="SSF102114">
    <property type="entry name" value="Radical SAM enzymes"/>
    <property type="match status" value="1"/>
</dbReference>
<evidence type="ECO:0000259" key="16">
    <source>
        <dbReference type="PROSITE" id="PS51918"/>
    </source>
</evidence>
<dbReference type="InterPro" id="IPR007197">
    <property type="entry name" value="rSAM"/>
</dbReference>
<dbReference type="AlphaFoldDB" id="A0A1G5PKJ6"/>
<dbReference type="InterPro" id="IPR022462">
    <property type="entry name" value="EpmB"/>
</dbReference>
<dbReference type="CDD" id="cd01335">
    <property type="entry name" value="Radical_SAM"/>
    <property type="match status" value="1"/>
</dbReference>
<dbReference type="PANTHER" id="PTHR30538">
    <property type="entry name" value="LYSINE 2,3-AMINOMUTASE-RELATED"/>
    <property type="match status" value="1"/>
</dbReference>
<comment type="cofactor">
    <cofactor evidence="2 15">
        <name>pyridoxal 5'-phosphate</name>
        <dbReference type="ChEBI" id="CHEBI:597326"/>
    </cofactor>
</comment>
<keyword evidence="10" id="KW-0408">Iron</keyword>
<dbReference type="PANTHER" id="PTHR30538:SF1">
    <property type="entry name" value="L-LYSINE 2,3-AMINOMUTASE"/>
    <property type="match status" value="1"/>
</dbReference>
<evidence type="ECO:0000256" key="11">
    <source>
        <dbReference type="ARBA" id="ARBA00023014"/>
    </source>
</evidence>
<dbReference type="GO" id="GO:0016853">
    <property type="term" value="F:isomerase activity"/>
    <property type="evidence" value="ECO:0007669"/>
    <property type="project" value="UniProtKB-KW"/>
</dbReference>
<comment type="similarity">
    <text evidence="4">Belongs to the radical SAM superfamily. KamA family.</text>
</comment>
<dbReference type="SFLD" id="SFLDG01070">
    <property type="entry name" value="PLP-dependent"/>
    <property type="match status" value="1"/>
</dbReference>
<dbReference type="Pfam" id="PF04055">
    <property type="entry name" value="Radical_SAM"/>
    <property type="match status" value="1"/>
</dbReference>
<name>A0A1G5PKJ6_9GAMM</name>
<dbReference type="NCBIfam" id="TIGR00238">
    <property type="entry name" value="KamA family radical SAM protein"/>
    <property type="match status" value="1"/>
</dbReference>
<dbReference type="Gene3D" id="3.20.20.70">
    <property type="entry name" value="Aldolase class I"/>
    <property type="match status" value="1"/>
</dbReference>
<evidence type="ECO:0000256" key="15">
    <source>
        <dbReference type="PIRSR" id="PIRSR603739-50"/>
    </source>
</evidence>
<protein>
    <recommendedName>
        <fullName evidence="5">L-lysine 2,3-aminomutase</fullName>
    </recommendedName>
    <alternativeName>
        <fullName evidence="13">EF-P post-translational modification enzyme B</fullName>
    </alternativeName>
</protein>
<organism evidence="17 18">
    <name type="scientific">Thiohalomonas denitrificans</name>
    <dbReference type="NCBI Taxonomy" id="415747"/>
    <lineage>
        <taxon>Bacteria</taxon>
        <taxon>Pseudomonadati</taxon>
        <taxon>Pseudomonadota</taxon>
        <taxon>Gammaproteobacteria</taxon>
        <taxon>Thiohalomonadales</taxon>
        <taxon>Thiohalomonadaceae</taxon>
        <taxon>Thiohalomonas</taxon>
    </lineage>
</organism>